<protein>
    <submittedName>
        <fullName evidence="2">NAD(P)H-binding protein</fullName>
    </submittedName>
</protein>
<proteinExistence type="predicted"/>
<dbReference type="RefSeq" id="WP_301132046.1">
    <property type="nucleotide sequence ID" value="NZ_BAAAUQ010000002.1"/>
</dbReference>
<name>A0ABT8FNV8_9MICO</name>
<gene>
    <name evidence="2" type="ORF">KZC48_01180</name>
</gene>
<organism evidence="2 3">
    <name type="scientific">Microbacterium aurantiacum</name>
    <dbReference type="NCBI Taxonomy" id="162393"/>
    <lineage>
        <taxon>Bacteria</taxon>
        <taxon>Bacillati</taxon>
        <taxon>Actinomycetota</taxon>
        <taxon>Actinomycetes</taxon>
        <taxon>Micrococcales</taxon>
        <taxon>Microbacteriaceae</taxon>
        <taxon>Microbacterium</taxon>
    </lineage>
</organism>
<dbReference type="EMBL" id="JAHWXI010000001">
    <property type="protein sequence ID" value="MDN4463016.1"/>
    <property type="molecule type" value="Genomic_DNA"/>
</dbReference>
<dbReference type="Gene3D" id="3.40.50.720">
    <property type="entry name" value="NAD(P)-binding Rossmann-like Domain"/>
    <property type="match status" value="1"/>
</dbReference>
<evidence type="ECO:0000313" key="3">
    <source>
        <dbReference type="Proteomes" id="UP001172731"/>
    </source>
</evidence>
<dbReference type="SUPFAM" id="SSF51735">
    <property type="entry name" value="NAD(P)-binding Rossmann-fold domains"/>
    <property type="match status" value="1"/>
</dbReference>
<evidence type="ECO:0000313" key="2">
    <source>
        <dbReference type="EMBL" id="MDN4463016.1"/>
    </source>
</evidence>
<accession>A0ABT8FNV8</accession>
<feature type="domain" description="NAD(P)-binding" evidence="1">
    <location>
        <begin position="7"/>
        <end position="194"/>
    </location>
</feature>
<evidence type="ECO:0000259" key="1">
    <source>
        <dbReference type="Pfam" id="PF13460"/>
    </source>
</evidence>
<dbReference type="InterPro" id="IPR036291">
    <property type="entry name" value="NAD(P)-bd_dom_sf"/>
</dbReference>
<comment type="caution">
    <text evidence="2">The sequence shown here is derived from an EMBL/GenBank/DDBJ whole genome shotgun (WGS) entry which is preliminary data.</text>
</comment>
<dbReference type="Proteomes" id="UP001172731">
    <property type="component" value="Unassembled WGS sequence"/>
</dbReference>
<dbReference type="Pfam" id="PF13460">
    <property type="entry name" value="NAD_binding_10"/>
    <property type="match status" value="1"/>
</dbReference>
<keyword evidence="3" id="KW-1185">Reference proteome</keyword>
<dbReference type="PANTHER" id="PTHR43355">
    <property type="entry name" value="FLAVIN REDUCTASE (NADPH)"/>
    <property type="match status" value="1"/>
</dbReference>
<dbReference type="PANTHER" id="PTHR43355:SF2">
    <property type="entry name" value="FLAVIN REDUCTASE (NADPH)"/>
    <property type="match status" value="1"/>
</dbReference>
<sequence length="226" mass="23515">MKLAVFGGSGLSGGAVVRLATERGERVRALVRGAADPPAALKDAEVVRGDALDPDAVARTIDGADAVVSTLGGFRGPESISGGTENIIGAMRRTGMERLIVLQGFHIEFPGDPHNVGRAVTNVYLRLRCPPLPGHTAALGRILRSTDDIAWTLVRVPPIVDTPASGNARAGRFALSPLSKVNVGDIAAFLLDLAGSSAFVREAPMFAERTGKARRSDRGSTVAANS</sequence>
<reference evidence="2" key="1">
    <citation type="submission" date="2021-06" db="EMBL/GenBank/DDBJ databases">
        <title>Genome-based taxonomic framework of Microbacterium strains isolated from marine environment, the description of four new species and reclassification of four preexisting species.</title>
        <authorList>
            <person name="Lee S.D."/>
            <person name="Kim S.-M."/>
            <person name="Byeon Y.-S."/>
            <person name="Yang H.L."/>
            <person name="Kim I.S."/>
        </authorList>
    </citation>
    <scope>NUCLEOTIDE SEQUENCE</scope>
    <source>
        <strain evidence="2">KACC 20510</strain>
    </source>
</reference>
<dbReference type="InterPro" id="IPR016040">
    <property type="entry name" value="NAD(P)-bd_dom"/>
</dbReference>
<dbReference type="InterPro" id="IPR051606">
    <property type="entry name" value="Polyketide_Oxido-like"/>
</dbReference>